<dbReference type="CDD" id="cd05936">
    <property type="entry name" value="FC-FACS_FadD_like"/>
    <property type="match status" value="1"/>
</dbReference>
<evidence type="ECO:0000259" key="9">
    <source>
        <dbReference type="Pfam" id="PF13193"/>
    </source>
</evidence>
<evidence type="ECO:0000313" key="11">
    <source>
        <dbReference type="Proteomes" id="UP001320154"/>
    </source>
</evidence>
<evidence type="ECO:0000256" key="4">
    <source>
        <dbReference type="ARBA" id="ARBA00023136"/>
    </source>
</evidence>
<dbReference type="Gene3D" id="3.30.300.30">
    <property type="match status" value="1"/>
</dbReference>
<evidence type="ECO:0000313" key="10">
    <source>
        <dbReference type="EMBL" id="MCE8048742.1"/>
    </source>
</evidence>
<dbReference type="SUPFAM" id="SSF56801">
    <property type="entry name" value="Acetyl-CoA synthetase-like"/>
    <property type="match status" value="1"/>
</dbReference>
<dbReference type="InterPro" id="IPR025110">
    <property type="entry name" value="AMP-bd_C"/>
</dbReference>
<dbReference type="EMBL" id="JABFTQ010000014">
    <property type="protein sequence ID" value="MCE8048742.1"/>
    <property type="molecule type" value="Genomic_DNA"/>
</dbReference>
<organism evidence="10 11">
    <name type="scientific">Billgrantia desiderata</name>
    <dbReference type="NCBI Taxonomy" id="52021"/>
    <lineage>
        <taxon>Bacteria</taxon>
        <taxon>Pseudomonadati</taxon>
        <taxon>Pseudomonadota</taxon>
        <taxon>Gammaproteobacteria</taxon>
        <taxon>Oceanospirillales</taxon>
        <taxon>Halomonadaceae</taxon>
        <taxon>Billgrantia</taxon>
    </lineage>
</organism>
<dbReference type="PANTHER" id="PTHR43767:SF8">
    <property type="entry name" value="LONG-CHAIN-FATTY-ACID--COA LIGASE"/>
    <property type="match status" value="1"/>
</dbReference>
<evidence type="ECO:0000256" key="5">
    <source>
        <dbReference type="ARBA" id="ARBA00026121"/>
    </source>
</evidence>
<reference evidence="10 11" key="1">
    <citation type="journal article" date="2021" name="Front. Microbiol.">
        <title>Aerobic Denitrification and Heterotrophic Sulfur Oxidation in the Genus Halomonas Revealed by Six Novel Species Characterizations and Genome-Based Analysis.</title>
        <authorList>
            <person name="Wang L."/>
            <person name="Shao Z."/>
        </authorList>
    </citation>
    <scope>NUCLEOTIDE SEQUENCE [LARGE SCALE GENOMIC DNA]</scope>
    <source>
        <strain evidence="10 11">MCCC 1A05748</strain>
    </source>
</reference>
<evidence type="ECO:0000256" key="6">
    <source>
        <dbReference type="ARBA" id="ARBA00039545"/>
    </source>
</evidence>
<dbReference type="Proteomes" id="UP001320154">
    <property type="component" value="Unassembled WGS sequence"/>
</dbReference>
<evidence type="ECO:0000259" key="8">
    <source>
        <dbReference type="Pfam" id="PF00501"/>
    </source>
</evidence>
<dbReference type="EC" id="6.2.1.3" evidence="5"/>
<keyword evidence="4" id="KW-0472">Membrane</keyword>
<evidence type="ECO:0000256" key="7">
    <source>
        <dbReference type="ARBA" id="ARBA00042773"/>
    </source>
</evidence>
<comment type="pathway">
    <text evidence="2">Lipid metabolism; fatty acid beta-oxidation.</text>
</comment>
<dbReference type="InterPro" id="IPR000873">
    <property type="entry name" value="AMP-dep_synth/lig_dom"/>
</dbReference>
<feature type="domain" description="AMP-binding enzyme C-terminal" evidence="9">
    <location>
        <begin position="491"/>
        <end position="565"/>
    </location>
</feature>
<keyword evidence="11" id="KW-1185">Reference proteome</keyword>
<accession>A0ABS9B9C6</accession>
<keyword evidence="3" id="KW-0436">Ligase</keyword>
<dbReference type="InterPro" id="IPR045851">
    <property type="entry name" value="AMP-bd_C_sf"/>
</dbReference>
<dbReference type="RefSeq" id="WP_234251377.1">
    <property type="nucleotide sequence ID" value="NZ_JABFTQ010000014.1"/>
</dbReference>
<dbReference type="InterPro" id="IPR050237">
    <property type="entry name" value="ATP-dep_AMP-bd_enzyme"/>
</dbReference>
<proteinExistence type="predicted"/>
<evidence type="ECO:0000256" key="1">
    <source>
        <dbReference type="ARBA" id="ARBA00004170"/>
    </source>
</evidence>
<gene>
    <name evidence="10" type="ORF">HOP60_18620</name>
</gene>
<dbReference type="InterPro" id="IPR020845">
    <property type="entry name" value="AMP-binding_CS"/>
</dbReference>
<dbReference type="PROSITE" id="PS00455">
    <property type="entry name" value="AMP_BINDING"/>
    <property type="match status" value="1"/>
</dbReference>
<comment type="subcellular location">
    <subcellularLocation>
        <location evidence="1">Membrane</location>
        <topology evidence="1">Peripheral membrane protein</topology>
    </subcellularLocation>
</comment>
<feature type="domain" description="AMP-dependent synthetase/ligase" evidence="8">
    <location>
        <begin position="49"/>
        <end position="441"/>
    </location>
</feature>
<name>A0ABS9B9C6_9GAMM</name>
<protein>
    <recommendedName>
        <fullName evidence="6">Long-chain-fatty-acid--CoA ligase</fullName>
        <ecNumber evidence="5">6.2.1.3</ecNumber>
    </recommendedName>
    <alternativeName>
        <fullName evidence="7">Long-chain acyl-CoA synthetase</fullName>
    </alternativeName>
</protein>
<dbReference type="Gene3D" id="3.40.50.980">
    <property type="match status" value="2"/>
</dbReference>
<dbReference type="Gene3D" id="2.30.38.10">
    <property type="entry name" value="Luciferase, Domain 3"/>
    <property type="match status" value="1"/>
</dbReference>
<dbReference type="Pfam" id="PF13193">
    <property type="entry name" value="AMP-binding_C"/>
    <property type="match status" value="1"/>
</dbReference>
<sequence>MSNVQYYDNKPWMSHYLAVRPATGEATASHHLHDSLPALIQAAGQTYSQQLAFTTCMPNGMNGRLTYAEVEEMSDAFAVYLRESLQLEAGARVAVQMPNCLTLPVVAFGILKAGCILVNVNPLYTKREMEHQFNDSGAQVLVIVDMFVDKLEAIIDRTGIKQVVVTSVAQWFPPVVKGVLQLVLKYWNRVIPKHRLDVHTIDQALANGRQAKAANGIDTRQYWQHLTRTDTALLQYTGGTTGVSKGAELTHGNLISNLEQVDSVAGDHIEPGKECILTALPIYHIFAFTVNLLAFYHKGAHNVLVPSPRPIQNCQRAFDNYDISWISGVNTLYNALLNEEWFTVYPPRSMKVALAGGTSLHKSVAERWRNVVGSPITEGYGLTETSPVICFNPIGKERTDSIGIPAPETDVRIVDEQGQPVAVGEPGEIIVRGPQVMKGYWNRPEETANALKDGWFYTGDIAVMSEDGHFRIVDRKKDMILVSGFNVYPNEVEDCIARIPQVQESAVIGVADAQTGEAVHAYVVLREEGISEKDVIAHCKQELAGYKVPKKVVFWEELPKTPVGKVLRKEVRAAATGGSPSSVA</sequence>
<comment type="caution">
    <text evidence="10">The sequence shown here is derived from an EMBL/GenBank/DDBJ whole genome shotgun (WGS) entry which is preliminary data.</text>
</comment>
<evidence type="ECO:0000256" key="2">
    <source>
        <dbReference type="ARBA" id="ARBA00005005"/>
    </source>
</evidence>
<dbReference type="PANTHER" id="PTHR43767">
    <property type="entry name" value="LONG-CHAIN-FATTY-ACID--COA LIGASE"/>
    <property type="match status" value="1"/>
</dbReference>
<evidence type="ECO:0000256" key="3">
    <source>
        <dbReference type="ARBA" id="ARBA00022598"/>
    </source>
</evidence>
<dbReference type="Pfam" id="PF00501">
    <property type="entry name" value="AMP-binding"/>
    <property type="match status" value="1"/>
</dbReference>